<protein>
    <submittedName>
        <fullName evidence="1">Uncharacterized protein</fullName>
    </submittedName>
</protein>
<evidence type="ECO:0000313" key="1">
    <source>
        <dbReference type="EMBL" id="RIY33971.1"/>
    </source>
</evidence>
<reference evidence="1 2" key="1">
    <citation type="submission" date="2017-08" db="EMBL/GenBank/DDBJ databases">
        <title>Reclassification of Bisgaard taxon 37 and 44.</title>
        <authorList>
            <person name="Christensen H."/>
        </authorList>
    </citation>
    <scope>NUCLEOTIDE SEQUENCE [LARGE SCALE GENOMIC DNA]</scope>
    <source>
        <strain evidence="1 2">EEAB3T1</strain>
    </source>
</reference>
<name>A0A3A1Y8U3_9GAMM</name>
<evidence type="ECO:0000313" key="2">
    <source>
        <dbReference type="Proteomes" id="UP000265964"/>
    </source>
</evidence>
<sequence length="376" mass="44492">MLGFLKKIVSSLKNDTTNKEENLPPIIAKKNKSFSEHQQLEAQISNPQENLPTLGTEHSSFEIFLKESSTFNYHISHNLLQNHRNLSLTQFFDLIVAYGKEYDLFSNHILHEEHNEQESRFLSLANAISLTFKENLFDDHGNINDKALVIIDFFLNDILYNHPELQLECIQAQDIEKILEDHFDNISTSSFFNSFIKPKYYPNLVNLLNKDIDGLLNKETTFFDKRLPFLILVDLLRKATFLPLSYHELLIEFFNNYIEKPQDSMHFQQLRRDIIVNEKPFMQLLITEYLTFKAYEFNLTSKSYFTDRQAIKSFRKKISLQPLYLFAYIILARRKTKSEHIFLQEKDILLLNHVAYLCESKVDFKKLYFYLKENGL</sequence>
<keyword evidence="2" id="KW-1185">Reference proteome</keyword>
<dbReference type="Proteomes" id="UP000265964">
    <property type="component" value="Unassembled WGS sequence"/>
</dbReference>
<dbReference type="RefSeq" id="WP_119535040.1">
    <property type="nucleotide sequence ID" value="NZ_NRJF01000179.1"/>
</dbReference>
<dbReference type="OrthoDB" id="5675530at2"/>
<comment type="caution">
    <text evidence="1">The sequence shown here is derived from an EMBL/GenBank/DDBJ whole genome shotgun (WGS) entry which is preliminary data.</text>
</comment>
<dbReference type="AlphaFoldDB" id="A0A3A1Y8U3"/>
<proteinExistence type="predicted"/>
<organism evidence="1 2">
    <name type="scientific">Psittacicella gerlachiana</name>
    <dbReference type="NCBI Taxonomy" id="2028574"/>
    <lineage>
        <taxon>Bacteria</taxon>
        <taxon>Pseudomonadati</taxon>
        <taxon>Pseudomonadota</taxon>
        <taxon>Gammaproteobacteria</taxon>
        <taxon>Pasteurellales</taxon>
        <taxon>Psittacicellaceae</taxon>
        <taxon>Psittacicella</taxon>
    </lineage>
</organism>
<dbReference type="EMBL" id="NRJF01000179">
    <property type="protein sequence ID" value="RIY33971.1"/>
    <property type="molecule type" value="Genomic_DNA"/>
</dbReference>
<accession>A0A3A1Y8U3</accession>
<gene>
    <name evidence="1" type="ORF">CKF59_05945</name>
</gene>